<evidence type="ECO:0000256" key="13">
    <source>
        <dbReference type="ARBA" id="ARBA00023136"/>
    </source>
</evidence>
<organism evidence="17 18">
    <name type="scientific">Amphibalanus amphitrite</name>
    <name type="common">Striped barnacle</name>
    <name type="synonym">Balanus amphitrite</name>
    <dbReference type="NCBI Taxonomy" id="1232801"/>
    <lineage>
        <taxon>Eukaryota</taxon>
        <taxon>Metazoa</taxon>
        <taxon>Ecdysozoa</taxon>
        <taxon>Arthropoda</taxon>
        <taxon>Crustacea</taxon>
        <taxon>Multicrustacea</taxon>
        <taxon>Cirripedia</taxon>
        <taxon>Thoracica</taxon>
        <taxon>Thoracicalcarea</taxon>
        <taxon>Balanomorpha</taxon>
        <taxon>Balanoidea</taxon>
        <taxon>Balanidae</taxon>
        <taxon>Amphibalaninae</taxon>
        <taxon>Amphibalanus</taxon>
    </lineage>
</organism>
<evidence type="ECO:0000256" key="2">
    <source>
        <dbReference type="ARBA" id="ARBA00003690"/>
    </source>
</evidence>
<protein>
    <submittedName>
        <fullName evidence="17">Cytochrome P450 2J6</fullName>
    </submittedName>
</protein>
<evidence type="ECO:0000256" key="14">
    <source>
        <dbReference type="PIRSR" id="PIRSR602401-1"/>
    </source>
</evidence>
<keyword evidence="11 14" id="KW-0408">Iron</keyword>
<dbReference type="Proteomes" id="UP000440578">
    <property type="component" value="Unassembled WGS sequence"/>
</dbReference>
<keyword evidence="7 14" id="KW-0479">Metal-binding</keyword>
<dbReference type="EMBL" id="VIIS01002199">
    <property type="protein sequence ID" value="KAF0287331.1"/>
    <property type="molecule type" value="Genomic_DNA"/>
</dbReference>
<dbReference type="AlphaFoldDB" id="A0A6A4VCI3"/>
<keyword evidence="18" id="KW-1185">Reference proteome</keyword>
<evidence type="ECO:0000256" key="12">
    <source>
        <dbReference type="ARBA" id="ARBA00023033"/>
    </source>
</evidence>
<feature type="region of interest" description="Disordered" evidence="16">
    <location>
        <begin position="254"/>
        <end position="274"/>
    </location>
</feature>
<dbReference type="PRINTS" id="PR00385">
    <property type="entry name" value="P450"/>
</dbReference>
<evidence type="ECO:0000256" key="1">
    <source>
        <dbReference type="ARBA" id="ARBA00001971"/>
    </source>
</evidence>
<comment type="subcellular location">
    <subcellularLocation>
        <location evidence="4">Endoplasmic reticulum membrane</location>
        <topology evidence="4">Peripheral membrane protein</topology>
    </subcellularLocation>
    <subcellularLocation>
        <location evidence="3">Microsome membrane</location>
        <topology evidence="3">Peripheral membrane protein</topology>
    </subcellularLocation>
</comment>
<dbReference type="InterPro" id="IPR017972">
    <property type="entry name" value="Cyt_P450_CS"/>
</dbReference>
<name>A0A6A4VCI3_AMPAM</name>
<dbReference type="SUPFAM" id="SSF48264">
    <property type="entry name" value="Cytochrome P450"/>
    <property type="match status" value="1"/>
</dbReference>
<evidence type="ECO:0000256" key="7">
    <source>
        <dbReference type="ARBA" id="ARBA00022723"/>
    </source>
</evidence>
<evidence type="ECO:0000256" key="9">
    <source>
        <dbReference type="ARBA" id="ARBA00022848"/>
    </source>
</evidence>
<evidence type="ECO:0000256" key="10">
    <source>
        <dbReference type="ARBA" id="ARBA00023002"/>
    </source>
</evidence>
<evidence type="ECO:0000256" key="5">
    <source>
        <dbReference type="ARBA" id="ARBA00010617"/>
    </source>
</evidence>
<accession>A0A6A4VCI3</accession>
<dbReference type="FunFam" id="1.10.630.10:FF:000238">
    <property type="entry name" value="Cytochrome P450 2A6"/>
    <property type="match status" value="1"/>
</dbReference>
<keyword evidence="6 14" id="KW-0349">Heme</keyword>
<dbReference type="PROSITE" id="PS00086">
    <property type="entry name" value="CYTOCHROME_P450"/>
    <property type="match status" value="1"/>
</dbReference>
<keyword evidence="13" id="KW-0472">Membrane</keyword>
<dbReference type="InterPro" id="IPR002401">
    <property type="entry name" value="Cyt_P450_E_grp-I"/>
</dbReference>
<proteinExistence type="inferred from homology"/>
<evidence type="ECO:0000313" key="18">
    <source>
        <dbReference type="Proteomes" id="UP000440578"/>
    </source>
</evidence>
<reference evidence="17 18" key="1">
    <citation type="submission" date="2019-07" db="EMBL/GenBank/DDBJ databases">
        <title>Draft genome assembly of a fouling barnacle, Amphibalanus amphitrite (Darwin, 1854): The first reference genome for Thecostraca.</title>
        <authorList>
            <person name="Kim W."/>
        </authorList>
    </citation>
    <scope>NUCLEOTIDE SEQUENCE [LARGE SCALE GENOMIC DNA]</scope>
    <source>
        <strain evidence="17">SNU_AA5</strain>
        <tissue evidence="17">Soma without cirri and trophi</tissue>
    </source>
</reference>
<gene>
    <name evidence="17" type="primary">Cyp2j6_2</name>
    <name evidence="17" type="ORF">FJT64_014253</name>
</gene>
<dbReference type="InterPro" id="IPR001128">
    <property type="entry name" value="Cyt_P450"/>
</dbReference>
<dbReference type="PRINTS" id="PR00463">
    <property type="entry name" value="EP450I"/>
</dbReference>
<dbReference type="GO" id="GO:0016712">
    <property type="term" value="F:oxidoreductase activity, acting on paired donors, with incorporation or reduction of molecular oxygen, reduced flavin or flavoprotein as one donor, and incorporation of one atom of oxygen"/>
    <property type="evidence" value="ECO:0007669"/>
    <property type="project" value="TreeGrafter"/>
</dbReference>
<evidence type="ECO:0000256" key="8">
    <source>
        <dbReference type="ARBA" id="ARBA00022824"/>
    </source>
</evidence>
<comment type="similarity">
    <text evidence="5 15">Belongs to the cytochrome P450 family.</text>
</comment>
<feature type="binding site" description="axial binding residue" evidence="14">
    <location>
        <position position="219"/>
    </location>
    <ligand>
        <name>heme</name>
        <dbReference type="ChEBI" id="CHEBI:30413"/>
    </ligand>
    <ligandPart>
        <name>Fe</name>
        <dbReference type="ChEBI" id="CHEBI:18248"/>
    </ligandPart>
</feature>
<dbReference type="GO" id="GO:0020037">
    <property type="term" value="F:heme binding"/>
    <property type="evidence" value="ECO:0007669"/>
    <property type="project" value="InterPro"/>
</dbReference>
<keyword evidence="9" id="KW-0492">Microsome</keyword>
<evidence type="ECO:0000256" key="16">
    <source>
        <dbReference type="SAM" id="MobiDB-lite"/>
    </source>
</evidence>
<keyword evidence="8" id="KW-0256">Endoplasmic reticulum</keyword>
<comment type="cofactor">
    <cofactor evidence="1 14">
        <name>heme</name>
        <dbReference type="ChEBI" id="CHEBI:30413"/>
    </cofactor>
</comment>
<evidence type="ECO:0000256" key="15">
    <source>
        <dbReference type="RuleBase" id="RU000461"/>
    </source>
</evidence>
<keyword evidence="10 15" id="KW-0560">Oxidoreductase</keyword>
<comment type="function">
    <text evidence="2">May be involved in the metabolism of insect hormones and in the breakdown of synthetic insecticides.</text>
</comment>
<dbReference type="GO" id="GO:0005789">
    <property type="term" value="C:endoplasmic reticulum membrane"/>
    <property type="evidence" value="ECO:0007669"/>
    <property type="project" value="UniProtKB-SubCell"/>
</dbReference>
<keyword evidence="12 15" id="KW-0503">Monooxygenase</keyword>
<dbReference type="GO" id="GO:0005506">
    <property type="term" value="F:iron ion binding"/>
    <property type="evidence" value="ECO:0007669"/>
    <property type="project" value="InterPro"/>
</dbReference>
<evidence type="ECO:0000256" key="4">
    <source>
        <dbReference type="ARBA" id="ARBA00004406"/>
    </source>
</evidence>
<evidence type="ECO:0000256" key="11">
    <source>
        <dbReference type="ARBA" id="ARBA00023004"/>
    </source>
</evidence>
<dbReference type="InterPro" id="IPR036396">
    <property type="entry name" value="Cyt_P450_sf"/>
</dbReference>
<dbReference type="GO" id="GO:0006082">
    <property type="term" value="P:organic acid metabolic process"/>
    <property type="evidence" value="ECO:0007669"/>
    <property type="project" value="TreeGrafter"/>
</dbReference>
<dbReference type="InterPro" id="IPR050182">
    <property type="entry name" value="Cytochrome_P450_fam2"/>
</dbReference>
<dbReference type="Pfam" id="PF00067">
    <property type="entry name" value="p450"/>
    <property type="match status" value="1"/>
</dbReference>
<evidence type="ECO:0000256" key="6">
    <source>
        <dbReference type="ARBA" id="ARBA00022617"/>
    </source>
</evidence>
<evidence type="ECO:0000313" key="17">
    <source>
        <dbReference type="EMBL" id="KAF0287331.1"/>
    </source>
</evidence>
<dbReference type="OrthoDB" id="6365766at2759"/>
<sequence length="274" mass="31251">MVPWLLKVLPRSLFRLDEVIELFDYPKTHLIAPVLEAHRRDFDPTSEPRDYIECFLLEQRSDPQRFTDEVLARSIGDMFSAGSDTTSTTLRWAFCLLCARPEAQRRIQAEIDQVVGTSRPPSVADRQQMPFTEAFLMETQRFGDIVPMGVTHSAEQEFELGGYTIPRGAILVSLLGAIHRDPAHFPEPEQFKPERFLDKEGRVRPSKALMPFSVGKRSCLGEAMARSELFLFLTCALQRYSFAFPAGFQHDLSSSDRRGVTTPKPFEVVPTRRR</sequence>
<dbReference type="GO" id="GO:0008395">
    <property type="term" value="F:steroid hydroxylase activity"/>
    <property type="evidence" value="ECO:0007669"/>
    <property type="project" value="TreeGrafter"/>
</dbReference>
<dbReference type="Gene3D" id="1.10.630.10">
    <property type="entry name" value="Cytochrome P450"/>
    <property type="match status" value="1"/>
</dbReference>
<dbReference type="GO" id="GO:0006805">
    <property type="term" value="P:xenobiotic metabolic process"/>
    <property type="evidence" value="ECO:0007669"/>
    <property type="project" value="TreeGrafter"/>
</dbReference>
<comment type="caution">
    <text evidence="17">The sequence shown here is derived from an EMBL/GenBank/DDBJ whole genome shotgun (WGS) entry which is preliminary data.</text>
</comment>
<dbReference type="PANTHER" id="PTHR24300">
    <property type="entry name" value="CYTOCHROME P450 508A4-RELATED"/>
    <property type="match status" value="1"/>
</dbReference>
<dbReference type="PANTHER" id="PTHR24300:SF397">
    <property type="entry name" value="CYTOCHROME P450 2U1"/>
    <property type="match status" value="1"/>
</dbReference>
<evidence type="ECO:0000256" key="3">
    <source>
        <dbReference type="ARBA" id="ARBA00004174"/>
    </source>
</evidence>